<dbReference type="SUPFAM" id="SSF52540">
    <property type="entry name" value="P-loop containing nucleoside triphosphate hydrolases"/>
    <property type="match status" value="1"/>
</dbReference>
<dbReference type="EMBL" id="JBHRFL010000003">
    <property type="protein sequence ID" value="MFC6068725.1"/>
    <property type="molecule type" value="Genomic_DNA"/>
</dbReference>
<evidence type="ECO:0000256" key="1">
    <source>
        <dbReference type="ARBA" id="ARBA00009776"/>
    </source>
</evidence>
<keyword evidence="6 11" id="KW-0547">Nucleotide-binding</keyword>
<keyword evidence="14" id="KW-1185">Reference proteome</keyword>
<evidence type="ECO:0000256" key="11">
    <source>
        <dbReference type="HAMAP-Rule" id="MF_00165"/>
    </source>
</evidence>
<dbReference type="Proteomes" id="UP001596115">
    <property type="component" value="Unassembled WGS sequence"/>
</dbReference>
<feature type="domain" description="Thymidylate kinase-like" evidence="12">
    <location>
        <begin position="6"/>
        <end position="196"/>
    </location>
</feature>
<keyword evidence="5 11" id="KW-0545">Nucleotide biosynthesis</keyword>
<dbReference type="Pfam" id="PF02223">
    <property type="entry name" value="Thymidylate_kin"/>
    <property type="match status" value="1"/>
</dbReference>
<keyword evidence="7 11" id="KW-0418">Kinase</keyword>
<dbReference type="InterPro" id="IPR018095">
    <property type="entry name" value="Thymidylate_kin_CS"/>
</dbReference>
<evidence type="ECO:0000256" key="8">
    <source>
        <dbReference type="ARBA" id="ARBA00022840"/>
    </source>
</evidence>
<protein>
    <recommendedName>
        <fullName evidence="3 11">Thymidylate kinase</fullName>
        <ecNumber evidence="2 11">2.7.4.9</ecNumber>
    </recommendedName>
    <alternativeName>
        <fullName evidence="9 11">dTMP kinase</fullName>
    </alternativeName>
</protein>
<dbReference type="HAMAP" id="MF_00165">
    <property type="entry name" value="Thymidylate_kinase"/>
    <property type="match status" value="1"/>
</dbReference>
<reference evidence="13 14" key="1">
    <citation type="submission" date="2024-09" db="EMBL/GenBank/DDBJ databases">
        <title>Whole genome analysis of Stenotrophomonas geniculata MK-1, and its biological control impact on peanut foliage fungus diseases.</title>
        <authorList>
            <person name="Ahsan T."/>
        </authorList>
    </citation>
    <scope>NUCLEOTIDE SEQUENCE [LARGE SCALE GENOMIC DNA]</scope>
    <source>
        <strain evidence="13 14">MK-1</strain>
    </source>
</reference>
<evidence type="ECO:0000256" key="7">
    <source>
        <dbReference type="ARBA" id="ARBA00022777"/>
    </source>
</evidence>
<evidence type="ECO:0000256" key="6">
    <source>
        <dbReference type="ARBA" id="ARBA00022741"/>
    </source>
</evidence>
<gene>
    <name evidence="11 13" type="primary">tmk</name>
    <name evidence="13" type="ORF">ACFLLB_03960</name>
</gene>
<comment type="similarity">
    <text evidence="1 11">Belongs to the thymidylate kinase family.</text>
</comment>
<comment type="caution">
    <text evidence="13">The sequence shown here is derived from an EMBL/GenBank/DDBJ whole genome shotgun (WGS) entry which is preliminary data.</text>
</comment>
<dbReference type="InterPro" id="IPR018094">
    <property type="entry name" value="Thymidylate_kinase"/>
</dbReference>
<evidence type="ECO:0000256" key="4">
    <source>
        <dbReference type="ARBA" id="ARBA00022679"/>
    </source>
</evidence>
<evidence type="ECO:0000256" key="2">
    <source>
        <dbReference type="ARBA" id="ARBA00012980"/>
    </source>
</evidence>
<name>A0ABW1MXF1_9GAMM</name>
<feature type="binding site" evidence="11">
    <location>
        <begin position="8"/>
        <end position="15"/>
    </location>
    <ligand>
        <name>ATP</name>
        <dbReference type="ChEBI" id="CHEBI:30616"/>
    </ligand>
</feature>
<evidence type="ECO:0000256" key="9">
    <source>
        <dbReference type="ARBA" id="ARBA00029962"/>
    </source>
</evidence>
<dbReference type="PANTHER" id="PTHR10344">
    <property type="entry name" value="THYMIDYLATE KINASE"/>
    <property type="match status" value="1"/>
</dbReference>
<evidence type="ECO:0000313" key="14">
    <source>
        <dbReference type="Proteomes" id="UP001596115"/>
    </source>
</evidence>
<evidence type="ECO:0000256" key="10">
    <source>
        <dbReference type="ARBA" id="ARBA00048743"/>
    </source>
</evidence>
<dbReference type="NCBIfam" id="TIGR00041">
    <property type="entry name" value="DTMP_kinase"/>
    <property type="match status" value="1"/>
</dbReference>
<evidence type="ECO:0000313" key="13">
    <source>
        <dbReference type="EMBL" id="MFC6068725.1"/>
    </source>
</evidence>
<dbReference type="InterPro" id="IPR027417">
    <property type="entry name" value="P-loop_NTPase"/>
</dbReference>
<keyword evidence="4 11" id="KW-0808">Transferase</keyword>
<evidence type="ECO:0000256" key="3">
    <source>
        <dbReference type="ARBA" id="ARBA00017144"/>
    </source>
</evidence>
<comment type="catalytic activity">
    <reaction evidence="10 11">
        <text>dTMP + ATP = dTDP + ADP</text>
        <dbReference type="Rhea" id="RHEA:13517"/>
        <dbReference type="ChEBI" id="CHEBI:30616"/>
        <dbReference type="ChEBI" id="CHEBI:58369"/>
        <dbReference type="ChEBI" id="CHEBI:63528"/>
        <dbReference type="ChEBI" id="CHEBI:456216"/>
        <dbReference type="EC" id="2.7.4.9"/>
    </reaction>
</comment>
<dbReference type="EC" id="2.7.4.9" evidence="2 11"/>
<accession>A0ABW1MXF1</accession>
<dbReference type="Gene3D" id="3.40.50.300">
    <property type="entry name" value="P-loop containing nucleotide triphosphate hydrolases"/>
    <property type="match status" value="1"/>
</dbReference>
<comment type="function">
    <text evidence="11">Phosphorylation of dTMP to form dTDP in both de novo and salvage pathways of dTTP synthesis.</text>
</comment>
<proteinExistence type="inferred from homology"/>
<evidence type="ECO:0000259" key="12">
    <source>
        <dbReference type="Pfam" id="PF02223"/>
    </source>
</evidence>
<dbReference type="InterPro" id="IPR039430">
    <property type="entry name" value="Thymidylate_kin-like_dom"/>
</dbReference>
<dbReference type="PANTHER" id="PTHR10344:SF4">
    <property type="entry name" value="UMP-CMP KINASE 2, MITOCHONDRIAL"/>
    <property type="match status" value="1"/>
</dbReference>
<dbReference type="GO" id="GO:0004798">
    <property type="term" value="F:dTMP kinase activity"/>
    <property type="evidence" value="ECO:0007669"/>
    <property type="project" value="UniProtKB-EC"/>
</dbReference>
<organism evidence="13 14">
    <name type="scientific">Stenotrophomonas geniculata</name>
    <dbReference type="NCBI Taxonomy" id="86188"/>
    <lineage>
        <taxon>Bacteria</taxon>
        <taxon>Pseudomonadati</taxon>
        <taxon>Pseudomonadota</taxon>
        <taxon>Gammaproteobacteria</taxon>
        <taxon>Lysobacterales</taxon>
        <taxon>Lysobacteraceae</taxon>
        <taxon>Stenotrophomonas</taxon>
    </lineage>
</organism>
<dbReference type="PROSITE" id="PS01331">
    <property type="entry name" value="THYMIDYLATE_KINASE"/>
    <property type="match status" value="1"/>
</dbReference>
<dbReference type="CDD" id="cd01672">
    <property type="entry name" value="TMPK"/>
    <property type="match status" value="1"/>
</dbReference>
<sequence length="211" mass="23225">MAFVTFEGIDGSGKTTQAKRLVTVLGERSITVVPAKEPDGGHIGLEIRAILVKQRARKLDPYEEALLVSAARYDHVRSVIRPALDAGSWVVCDRFIDSTFAFQVFENHVSESFFDVVSSHVADQTHPDFTFILDLDAEVALQRRSTGASLRHTDPAEAHRNFGRLRRGLLEVARRDPGRCHVIDATGSEERVGAQILDVLQGSGRLHPSSA</sequence>
<evidence type="ECO:0000256" key="5">
    <source>
        <dbReference type="ARBA" id="ARBA00022727"/>
    </source>
</evidence>
<dbReference type="RefSeq" id="WP_053092143.1">
    <property type="nucleotide sequence ID" value="NZ_JBFLAA010000005.1"/>
</dbReference>
<keyword evidence="8 11" id="KW-0067">ATP-binding</keyword>